<protein>
    <submittedName>
        <fullName evidence="5">Hsp20 family protein</fullName>
    </submittedName>
</protein>
<evidence type="ECO:0000256" key="2">
    <source>
        <dbReference type="PROSITE-ProRule" id="PRU00285"/>
    </source>
</evidence>
<evidence type="ECO:0000256" key="3">
    <source>
        <dbReference type="RuleBase" id="RU003616"/>
    </source>
</evidence>
<dbReference type="SUPFAM" id="SSF49764">
    <property type="entry name" value="HSP20-like chaperones"/>
    <property type="match status" value="1"/>
</dbReference>
<dbReference type="PANTHER" id="PTHR47062:SF1">
    <property type="entry name" value="SMALL HEAT SHOCK PROTEIN IBPA"/>
    <property type="match status" value="1"/>
</dbReference>
<evidence type="ECO:0000313" key="6">
    <source>
        <dbReference type="Proteomes" id="UP001165542"/>
    </source>
</evidence>
<proteinExistence type="inferred from homology"/>
<gene>
    <name evidence="5" type="ORF">LLY24_06470</name>
</gene>
<dbReference type="Pfam" id="PF00011">
    <property type="entry name" value="HSP20"/>
    <property type="match status" value="1"/>
</dbReference>
<reference evidence="5" key="1">
    <citation type="submission" date="2021-11" db="EMBL/GenBank/DDBJ databases">
        <title>Halomonas sp., isolated from a coastal aquaculture zone in Dongshan Bay.</title>
        <authorList>
            <person name="Lin W."/>
        </authorList>
    </citation>
    <scope>NUCLEOTIDE SEQUENCE</scope>
    <source>
        <strain evidence="5">Yzlin-01</strain>
    </source>
</reference>
<dbReference type="InterPro" id="IPR002068">
    <property type="entry name" value="A-crystallin/Hsp20_dom"/>
</dbReference>
<dbReference type="PANTHER" id="PTHR47062">
    <property type="match status" value="1"/>
</dbReference>
<dbReference type="EMBL" id="JAJISC010000002">
    <property type="protein sequence ID" value="MCS2608965.1"/>
    <property type="molecule type" value="Genomic_DNA"/>
</dbReference>
<organism evidence="5 6">
    <name type="scientific">Halomonas dongshanensis</name>
    <dbReference type="NCBI Taxonomy" id="2890835"/>
    <lineage>
        <taxon>Bacteria</taxon>
        <taxon>Pseudomonadati</taxon>
        <taxon>Pseudomonadota</taxon>
        <taxon>Gammaproteobacteria</taxon>
        <taxon>Oceanospirillales</taxon>
        <taxon>Halomonadaceae</taxon>
        <taxon>Halomonas</taxon>
    </lineage>
</organism>
<feature type="domain" description="SHSP" evidence="4">
    <location>
        <begin position="35"/>
        <end position="152"/>
    </location>
</feature>
<evidence type="ECO:0000313" key="5">
    <source>
        <dbReference type="EMBL" id="MCS2608965.1"/>
    </source>
</evidence>
<dbReference type="Gene3D" id="2.60.40.790">
    <property type="match status" value="1"/>
</dbReference>
<dbReference type="CDD" id="cd06470">
    <property type="entry name" value="ACD_IbpA-B_like"/>
    <property type="match status" value="1"/>
</dbReference>
<accession>A0ABT2EBL1</accession>
<sequence>MMTLRTFPVLHDLSDSLFADRFNRIDRLFSQLTGNTPLPAMPAYNIRRLADNRYELTLSVPGWKESELEIETVGGQLNISGKREEEEKEETENSEERWIHRGISRSDFRASYNLPEHVKVTGASLENGLLAIELLQDIPEEEKPQRISINANSVLEHKP</sequence>
<evidence type="ECO:0000259" key="4">
    <source>
        <dbReference type="PROSITE" id="PS01031"/>
    </source>
</evidence>
<dbReference type="RefSeq" id="WP_259035465.1">
    <property type="nucleotide sequence ID" value="NZ_JAJISC010000002.1"/>
</dbReference>
<name>A0ABT2EBL1_9GAMM</name>
<dbReference type="PROSITE" id="PS01031">
    <property type="entry name" value="SHSP"/>
    <property type="match status" value="1"/>
</dbReference>
<dbReference type="Proteomes" id="UP001165542">
    <property type="component" value="Unassembled WGS sequence"/>
</dbReference>
<keyword evidence="1" id="KW-0346">Stress response</keyword>
<comment type="caution">
    <text evidence="5">The sequence shown here is derived from an EMBL/GenBank/DDBJ whole genome shotgun (WGS) entry which is preliminary data.</text>
</comment>
<dbReference type="InterPro" id="IPR008978">
    <property type="entry name" value="HSP20-like_chaperone"/>
</dbReference>
<comment type="similarity">
    <text evidence="2 3">Belongs to the small heat shock protein (HSP20) family.</text>
</comment>
<evidence type="ECO:0000256" key="1">
    <source>
        <dbReference type="ARBA" id="ARBA00023016"/>
    </source>
</evidence>
<keyword evidence="6" id="KW-1185">Reference proteome</keyword>
<dbReference type="InterPro" id="IPR037913">
    <property type="entry name" value="ACD_IbpA/B"/>
</dbReference>